<feature type="transmembrane region" description="Helical" evidence="7">
    <location>
        <begin position="266"/>
        <end position="290"/>
    </location>
</feature>
<reference evidence="8" key="1">
    <citation type="journal article" date="2023" name="Genome Biol. Evol.">
        <title>First Whole Genome Sequence and Flow Cytometry Genome Size Data for the Lichen-Forming Fungus Ramalina farinacea (Ascomycota).</title>
        <authorList>
            <person name="Llewellyn T."/>
            <person name="Mian S."/>
            <person name="Hill R."/>
            <person name="Leitch I.J."/>
            <person name="Gaya E."/>
        </authorList>
    </citation>
    <scope>NUCLEOTIDE SEQUENCE</scope>
    <source>
        <strain evidence="8">LIQ254RAFAR</strain>
    </source>
</reference>
<feature type="transmembrane region" description="Helical" evidence="7">
    <location>
        <begin position="235"/>
        <end position="254"/>
    </location>
</feature>
<keyword evidence="3 7" id="KW-0812">Transmembrane</keyword>
<evidence type="ECO:0000256" key="4">
    <source>
        <dbReference type="ARBA" id="ARBA00022989"/>
    </source>
</evidence>
<evidence type="ECO:0000256" key="2">
    <source>
        <dbReference type="ARBA" id="ARBA00022448"/>
    </source>
</evidence>
<comment type="subcellular location">
    <subcellularLocation>
        <location evidence="1">Membrane</location>
        <topology evidence="1">Multi-pass membrane protein</topology>
    </subcellularLocation>
</comment>
<accession>A0AA43QTP1</accession>
<comment type="caution">
    <text evidence="8">The sequence shown here is derived from an EMBL/GenBank/DDBJ whole genome shotgun (WGS) entry which is preliminary data.</text>
</comment>
<evidence type="ECO:0000313" key="8">
    <source>
        <dbReference type="EMBL" id="MDI1490145.1"/>
    </source>
</evidence>
<organism evidence="8 9">
    <name type="scientific">Ramalina farinacea</name>
    <dbReference type="NCBI Taxonomy" id="258253"/>
    <lineage>
        <taxon>Eukaryota</taxon>
        <taxon>Fungi</taxon>
        <taxon>Dikarya</taxon>
        <taxon>Ascomycota</taxon>
        <taxon>Pezizomycotina</taxon>
        <taxon>Lecanoromycetes</taxon>
        <taxon>OSLEUM clade</taxon>
        <taxon>Lecanoromycetidae</taxon>
        <taxon>Lecanorales</taxon>
        <taxon>Lecanorineae</taxon>
        <taxon>Ramalinaceae</taxon>
        <taxon>Ramalina</taxon>
    </lineage>
</organism>
<dbReference type="EMBL" id="JAPUFD010000011">
    <property type="protein sequence ID" value="MDI1490145.1"/>
    <property type="molecule type" value="Genomic_DNA"/>
</dbReference>
<dbReference type="GO" id="GO:0016020">
    <property type="term" value="C:membrane"/>
    <property type="evidence" value="ECO:0007669"/>
    <property type="project" value="UniProtKB-SubCell"/>
</dbReference>
<feature type="compositionally biased region" description="Basic and acidic residues" evidence="6">
    <location>
        <begin position="59"/>
        <end position="70"/>
    </location>
</feature>
<feature type="transmembrane region" description="Helical" evidence="7">
    <location>
        <begin position="23"/>
        <end position="40"/>
    </location>
</feature>
<dbReference type="Proteomes" id="UP001161017">
    <property type="component" value="Unassembled WGS sequence"/>
</dbReference>
<dbReference type="InterPro" id="IPR036259">
    <property type="entry name" value="MFS_trans_sf"/>
</dbReference>
<keyword evidence="2" id="KW-0813">Transport</keyword>
<dbReference type="AlphaFoldDB" id="A0AA43QTP1"/>
<dbReference type="PANTHER" id="PTHR23506:SF23">
    <property type="entry name" value="GH10249P"/>
    <property type="match status" value="1"/>
</dbReference>
<dbReference type="Pfam" id="PF07690">
    <property type="entry name" value="MFS_1"/>
    <property type="match status" value="1"/>
</dbReference>
<dbReference type="InterPro" id="IPR050930">
    <property type="entry name" value="MFS_Vesicular_Transporter"/>
</dbReference>
<feature type="region of interest" description="Disordered" evidence="6">
    <location>
        <begin position="52"/>
        <end position="85"/>
    </location>
</feature>
<evidence type="ECO:0000256" key="1">
    <source>
        <dbReference type="ARBA" id="ARBA00004141"/>
    </source>
</evidence>
<dbReference type="InterPro" id="IPR011701">
    <property type="entry name" value="MFS"/>
</dbReference>
<gene>
    <name evidence="8" type="ORF">OHK93_001345</name>
</gene>
<feature type="transmembrane region" description="Helical" evidence="7">
    <location>
        <begin position="188"/>
        <end position="214"/>
    </location>
</feature>
<protein>
    <recommendedName>
        <fullName evidence="10">Major facilitator superfamily (MFS) profile domain-containing protein</fullName>
    </recommendedName>
</protein>
<keyword evidence="5 7" id="KW-0472">Membrane</keyword>
<keyword evidence="9" id="KW-1185">Reference proteome</keyword>
<dbReference type="Gene3D" id="1.20.1250.20">
    <property type="entry name" value="MFS general substrate transporter like domains"/>
    <property type="match status" value="2"/>
</dbReference>
<proteinExistence type="predicted"/>
<evidence type="ECO:0000256" key="7">
    <source>
        <dbReference type="SAM" id="Phobius"/>
    </source>
</evidence>
<feature type="transmembrane region" description="Helical" evidence="7">
    <location>
        <begin position="100"/>
        <end position="125"/>
    </location>
</feature>
<dbReference type="PANTHER" id="PTHR23506">
    <property type="entry name" value="GH10249P"/>
    <property type="match status" value="1"/>
</dbReference>
<dbReference type="GO" id="GO:0022857">
    <property type="term" value="F:transmembrane transporter activity"/>
    <property type="evidence" value="ECO:0007669"/>
    <property type="project" value="InterPro"/>
</dbReference>
<evidence type="ECO:0000313" key="9">
    <source>
        <dbReference type="Proteomes" id="UP001161017"/>
    </source>
</evidence>
<keyword evidence="4 7" id="KW-1133">Transmembrane helix</keyword>
<dbReference type="SUPFAM" id="SSF103473">
    <property type="entry name" value="MFS general substrate transporter"/>
    <property type="match status" value="1"/>
</dbReference>
<sequence length="306" mass="33060">MAILLAPLLGGIAYDKAGYYSVYYMAFGMIILDIILRLLLVEKKVARRWANVETPPGRQSEKASEPDEINRAATETPHSEQAAPSQLGNATKLLLSSRRLWAALFCTIIQAMLLTAWDAVLPLYVNKLFDWHSTGGGLILLPLILPSFLAPLVGIWTDRKGPKWPCVIGFLFAIPFLILLRLVDHDGIRQIVLLCALLALVGLASSNAMTPLLAEIAYVVNHKEQTHPGAFGGRGAYATAYGLFNTAFAGGMLAGPLWSGLVTQKAGWGTMCWTLALPSALAALGAWLFVGGTAWKVKQGTSDEEV</sequence>
<evidence type="ECO:0000256" key="5">
    <source>
        <dbReference type="ARBA" id="ARBA00023136"/>
    </source>
</evidence>
<feature type="transmembrane region" description="Helical" evidence="7">
    <location>
        <begin position="137"/>
        <end position="157"/>
    </location>
</feature>
<name>A0AA43QTP1_9LECA</name>
<evidence type="ECO:0000256" key="6">
    <source>
        <dbReference type="SAM" id="MobiDB-lite"/>
    </source>
</evidence>
<evidence type="ECO:0000256" key="3">
    <source>
        <dbReference type="ARBA" id="ARBA00022692"/>
    </source>
</evidence>
<evidence type="ECO:0008006" key="10">
    <source>
        <dbReference type="Google" id="ProtNLM"/>
    </source>
</evidence>
<feature type="transmembrane region" description="Helical" evidence="7">
    <location>
        <begin position="164"/>
        <end position="182"/>
    </location>
</feature>